<gene>
    <name evidence="1" type="ORF">RHMOL_Rhmol09G0114300</name>
</gene>
<keyword evidence="2" id="KW-1185">Reference proteome</keyword>
<proteinExistence type="predicted"/>
<name>A0ACC0MDB2_RHOML</name>
<dbReference type="Proteomes" id="UP001062846">
    <property type="component" value="Chromosome 9"/>
</dbReference>
<organism evidence="1 2">
    <name type="scientific">Rhododendron molle</name>
    <name type="common">Chinese azalea</name>
    <name type="synonym">Azalea mollis</name>
    <dbReference type="NCBI Taxonomy" id="49168"/>
    <lineage>
        <taxon>Eukaryota</taxon>
        <taxon>Viridiplantae</taxon>
        <taxon>Streptophyta</taxon>
        <taxon>Embryophyta</taxon>
        <taxon>Tracheophyta</taxon>
        <taxon>Spermatophyta</taxon>
        <taxon>Magnoliopsida</taxon>
        <taxon>eudicotyledons</taxon>
        <taxon>Gunneridae</taxon>
        <taxon>Pentapetalae</taxon>
        <taxon>asterids</taxon>
        <taxon>Ericales</taxon>
        <taxon>Ericaceae</taxon>
        <taxon>Ericoideae</taxon>
        <taxon>Rhodoreae</taxon>
        <taxon>Rhododendron</taxon>
    </lineage>
</organism>
<evidence type="ECO:0000313" key="2">
    <source>
        <dbReference type="Proteomes" id="UP001062846"/>
    </source>
</evidence>
<protein>
    <submittedName>
        <fullName evidence="1">Uncharacterized protein</fullName>
    </submittedName>
</protein>
<accession>A0ACC0MDB2</accession>
<reference evidence="1" key="1">
    <citation type="submission" date="2022-02" db="EMBL/GenBank/DDBJ databases">
        <title>Plant Genome Project.</title>
        <authorList>
            <person name="Zhang R.-G."/>
        </authorList>
    </citation>
    <scope>NUCLEOTIDE SEQUENCE</scope>
    <source>
        <strain evidence="1">AT1</strain>
    </source>
</reference>
<dbReference type="EMBL" id="CM046396">
    <property type="protein sequence ID" value="KAI8538569.1"/>
    <property type="molecule type" value="Genomic_DNA"/>
</dbReference>
<sequence length="290" mass="32424">MLRWRCSKRRKLKRDHLPKAGEFSPTGPPPPPLNNGCMTQPYDGRGDRKRATVQRLGYLKEQPALRVHGKEATGKITRCDPEPFVDSNWESYDSNHSIIYALGISTAILVYPKKDHGMYCDGCNNANVSQFDEYGRPLSQVLNDHGAAVLEGKSIGKVLCFSPTASMRPPRKPTNATLSREILRCKYNLSLPFKDMACFFSSAKSCANELRNQGEPNKDEGAFSNLAKQIKDTETYCWVAKDPEDIALNDSIPEEGILHELKTDLARVKKEKSLLKGADGKPKKNLNPEE</sequence>
<evidence type="ECO:0000313" key="1">
    <source>
        <dbReference type="EMBL" id="KAI8538569.1"/>
    </source>
</evidence>
<comment type="caution">
    <text evidence="1">The sequence shown here is derived from an EMBL/GenBank/DDBJ whole genome shotgun (WGS) entry which is preliminary data.</text>
</comment>